<dbReference type="InterPro" id="IPR050117">
    <property type="entry name" value="MAPK"/>
</dbReference>
<dbReference type="InterPro" id="IPR008271">
    <property type="entry name" value="Ser/Thr_kinase_AS"/>
</dbReference>
<dbReference type="PROSITE" id="PS00107">
    <property type="entry name" value="PROTEIN_KINASE_ATP"/>
    <property type="match status" value="1"/>
</dbReference>
<dbReference type="Proteomes" id="UP000693970">
    <property type="component" value="Unassembled WGS sequence"/>
</dbReference>
<proteinExistence type="inferred from homology"/>
<dbReference type="PROSITE" id="PS50011">
    <property type="entry name" value="PROTEIN_KINASE_DOM"/>
    <property type="match status" value="1"/>
</dbReference>
<dbReference type="InterPro" id="IPR000719">
    <property type="entry name" value="Prot_kinase_dom"/>
</dbReference>
<reference evidence="6" key="2">
    <citation type="submission" date="2021-04" db="EMBL/GenBank/DDBJ databases">
        <authorList>
            <person name="Podell S."/>
        </authorList>
    </citation>
    <scope>NUCLEOTIDE SEQUENCE</scope>
    <source>
        <strain evidence="6">Hildebrandi</strain>
    </source>
</reference>
<evidence type="ECO:0000256" key="2">
    <source>
        <dbReference type="ARBA" id="ARBA00022840"/>
    </source>
</evidence>
<comment type="caution">
    <text evidence="6">The sequence shown here is derived from an EMBL/GenBank/DDBJ whole genome shotgun (WGS) entry which is preliminary data.</text>
</comment>
<dbReference type="SMART" id="SM00220">
    <property type="entry name" value="S_TKc"/>
    <property type="match status" value="1"/>
</dbReference>
<keyword evidence="6" id="KW-0808">Transferase</keyword>
<reference evidence="6" key="1">
    <citation type="journal article" date="2021" name="Sci. Rep.">
        <title>Diploid genomic architecture of Nitzschia inconspicua, an elite biomass production diatom.</title>
        <authorList>
            <person name="Oliver A."/>
            <person name="Podell S."/>
            <person name="Pinowska A."/>
            <person name="Traller J.C."/>
            <person name="Smith S.R."/>
            <person name="McClure R."/>
            <person name="Beliaev A."/>
            <person name="Bohutskyi P."/>
            <person name="Hill E.A."/>
            <person name="Rabines A."/>
            <person name="Zheng H."/>
            <person name="Allen L.Z."/>
            <person name="Kuo A."/>
            <person name="Grigoriev I.V."/>
            <person name="Allen A.E."/>
            <person name="Hazlebeck D."/>
            <person name="Allen E.E."/>
        </authorList>
    </citation>
    <scope>NUCLEOTIDE SEQUENCE</scope>
    <source>
        <strain evidence="6">Hildebrandi</strain>
    </source>
</reference>
<dbReference type="InterPro" id="IPR017441">
    <property type="entry name" value="Protein_kinase_ATP_BS"/>
</dbReference>
<evidence type="ECO:0000256" key="3">
    <source>
        <dbReference type="PROSITE-ProRule" id="PRU10141"/>
    </source>
</evidence>
<evidence type="ECO:0000256" key="1">
    <source>
        <dbReference type="ARBA" id="ARBA00022741"/>
    </source>
</evidence>
<dbReference type="EMBL" id="JAGRRH010000007">
    <property type="protein sequence ID" value="KAG7366106.1"/>
    <property type="molecule type" value="Genomic_DNA"/>
</dbReference>
<dbReference type="Pfam" id="PF00069">
    <property type="entry name" value="Pkinase"/>
    <property type="match status" value="1"/>
</dbReference>
<keyword evidence="1 3" id="KW-0547">Nucleotide-binding</keyword>
<sequence length="416" mass="46650">MDRYVLKEKIGEGTFGEVFLATKNGDPNDTKFAVKRLKRNFSSWIEVKQQREVRALKDLSASSFLCRRGSDYIVQVYDIAREKDSKLYFVMEYMENGTLHQYLGEMAKESREMSIAQQSAAPVIPETKIRSIISQCLQGLSHVHSRGYMHRDIKPENILMGGDGLVKLADFSLARQLDDMVRCSKRLRKALSPCLSPDDGNANSSSPSGNMTTYVATRWYRAPEILRGDPMYTYAVDIFALGLVNAEIYSLKPLLQGEDEVHQKQLMSKILGGPTPMESLSMDEVGVEHGLKNRRCEEIGLANALPMVNESAIRFIANMVRLDPDQRYTAEEALADTSYFQPSNKTSFRGGPDTHRNSISAATTPLTRPAGRSVPFVTISKDDRLRKSRVHEPNDVARAFLCVQPTPSTMGTSRCF</sequence>
<keyword evidence="2 3" id="KW-0067">ATP-binding</keyword>
<protein>
    <submittedName>
        <fullName evidence="6">Serine/threonine protein kinase</fullName>
    </submittedName>
</protein>
<feature type="domain" description="Protein kinase" evidence="5">
    <location>
        <begin position="4"/>
        <end position="340"/>
    </location>
</feature>
<dbReference type="AlphaFoldDB" id="A0A9K3LT41"/>
<comment type="similarity">
    <text evidence="4">Belongs to the protein kinase superfamily.</text>
</comment>
<accession>A0A9K3LT41</accession>
<organism evidence="6 7">
    <name type="scientific">Nitzschia inconspicua</name>
    <dbReference type="NCBI Taxonomy" id="303405"/>
    <lineage>
        <taxon>Eukaryota</taxon>
        <taxon>Sar</taxon>
        <taxon>Stramenopiles</taxon>
        <taxon>Ochrophyta</taxon>
        <taxon>Bacillariophyta</taxon>
        <taxon>Bacillariophyceae</taxon>
        <taxon>Bacillariophycidae</taxon>
        <taxon>Bacillariales</taxon>
        <taxon>Bacillariaceae</taxon>
        <taxon>Nitzschia</taxon>
    </lineage>
</organism>
<evidence type="ECO:0000313" key="6">
    <source>
        <dbReference type="EMBL" id="KAG7366106.1"/>
    </source>
</evidence>
<dbReference type="GO" id="GO:0004674">
    <property type="term" value="F:protein serine/threonine kinase activity"/>
    <property type="evidence" value="ECO:0007669"/>
    <property type="project" value="UniProtKB-KW"/>
</dbReference>
<evidence type="ECO:0000313" key="7">
    <source>
        <dbReference type="Proteomes" id="UP000693970"/>
    </source>
</evidence>
<feature type="binding site" evidence="3">
    <location>
        <position position="35"/>
    </location>
    <ligand>
        <name>ATP</name>
        <dbReference type="ChEBI" id="CHEBI:30616"/>
    </ligand>
</feature>
<dbReference type="OrthoDB" id="2158884at2759"/>
<keyword evidence="7" id="KW-1185">Reference proteome</keyword>
<keyword evidence="4 6" id="KW-0723">Serine/threonine-protein kinase</keyword>
<dbReference type="GO" id="GO:0005524">
    <property type="term" value="F:ATP binding"/>
    <property type="evidence" value="ECO:0007669"/>
    <property type="project" value="UniProtKB-UniRule"/>
</dbReference>
<name>A0A9K3LT41_9STRA</name>
<dbReference type="PANTHER" id="PTHR24055">
    <property type="entry name" value="MITOGEN-ACTIVATED PROTEIN KINASE"/>
    <property type="match status" value="1"/>
</dbReference>
<dbReference type="PROSITE" id="PS00108">
    <property type="entry name" value="PROTEIN_KINASE_ST"/>
    <property type="match status" value="1"/>
</dbReference>
<evidence type="ECO:0000259" key="5">
    <source>
        <dbReference type="PROSITE" id="PS50011"/>
    </source>
</evidence>
<evidence type="ECO:0000256" key="4">
    <source>
        <dbReference type="RuleBase" id="RU000304"/>
    </source>
</evidence>
<gene>
    <name evidence="6" type="ORF">IV203_028776</name>
</gene>
<keyword evidence="6" id="KW-0418">Kinase</keyword>